<comment type="caution">
    <text evidence="3">The sequence shown here is derived from an EMBL/GenBank/DDBJ whole genome shotgun (WGS) entry which is preliminary data.</text>
</comment>
<evidence type="ECO:0000313" key="3">
    <source>
        <dbReference type="EMBL" id="KAK8095975.1"/>
    </source>
</evidence>
<dbReference type="Pfam" id="PF20253">
    <property type="entry name" value="DUF6604"/>
    <property type="match status" value="1"/>
</dbReference>
<dbReference type="PANTHER" id="PTHR38795">
    <property type="entry name" value="DUF6604 DOMAIN-CONTAINING PROTEIN"/>
    <property type="match status" value="1"/>
</dbReference>
<sequence length="957" mass="107769">MASNDVRRLPLGDLLASYRKYKDDTNTVSAWLAENALKCGFDIKHGVKPVPQPAVTAKVGGGGRLKGKDRKKAKEAAAEFSSVSSLSTGPQYIISVSQFLPMAQAIATHKPKIKVPLVLNRLFHRVIKARRSFAKWYAEVGKTEHAASNERHTHFIDVLQATWEVLVPIEQARKATEPDRTKDVKSESGFLGSLENRFATLRVENPNDTSSSHHTTPSPSSAGEEDYRLSTNIKVKVQRDEDEVENDFFLAIYTFLNELSSARQWIRHTWEGIAVGDTRIPQAALQSNLAIQLVRRAEFGLEHSIERPKRFPVSVYPSWTLPLIFLYHKAGFLDPAKIRELPTSSRLENITKPGFMVAGNGEIWGKWGDFCFAQLFRLFHPLAYSFDSTPGQAALELVLDDFTDAEGNNLLVTFLRILAVATSANIGVAEDEVTRGIRVMASQTTAVPIWAVFGFQCLLDINTALWGHKYTSPGCVLVELKRHVIMAVKDLTQTDVWSIKPPLGFTPSYTKDLTWIIRLAEDQALKGGLTEEARKGPMGLLPALQGDPDFFLRYNPIRCGLILYNLRFQIYSRVLAIDHGLVTFLPMIHLYKMCQLVYPDMPAWPDMEFLLLHQNVNRLFFGGLPTSLRESTSKYSLAIGMAAQILPTMRSTVKPIFPRYHKMRYAENECPIGIILDSSLRGCVEDDDMVLLKLLRWLNDPRRLDSIDSLIDRISGDDGPEELGLSSKLANSKKEIHENTTFPHAGIAETANFLDLFLESERDVLGFDWIGFMCTVNEMASLVLPILCQHYPRDSLADARFSESVWELMLDVEIVEKQASRRECGPVSLSEIVPPALKEVYDALQAKGMSSSVKHKRNVRTPDGKKQEAVWYTMDRGIADLIRRHGPSNMSFLATSEQSLQDRFYKNWPPEKLERSFVILKSRAANGRAKEEEGRDEEWDEFEPPESGGRAWFLGPL</sequence>
<name>A0AAW0QFY7_9PEZI</name>
<gene>
    <name evidence="3" type="ORF">PG999_013997</name>
</gene>
<dbReference type="InterPro" id="IPR046539">
    <property type="entry name" value="DUF6604"/>
</dbReference>
<feature type="compositionally biased region" description="Low complexity" evidence="1">
    <location>
        <begin position="209"/>
        <end position="221"/>
    </location>
</feature>
<feature type="compositionally biased region" description="Acidic residues" evidence="1">
    <location>
        <begin position="934"/>
        <end position="944"/>
    </location>
</feature>
<accession>A0AAW0QFY7</accession>
<keyword evidence="4" id="KW-1185">Reference proteome</keyword>
<dbReference type="AlphaFoldDB" id="A0AAW0QFY7"/>
<feature type="region of interest" description="Disordered" evidence="1">
    <location>
        <begin position="203"/>
        <end position="227"/>
    </location>
</feature>
<dbReference type="PANTHER" id="PTHR38795:SF1">
    <property type="entry name" value="DUF6604 DOMAIN-CONTAINING PROTEIN"/>
    <property type="match status" value="1"/>
</dbReference>
<feature type="domain" description="DUF6604" evidence="2">
    <location>
        <begin position="19"/>
        <end position="298"/>
    </location>
</feature>
<evidence type="ECO:0000256" key="1">
    <source>
        <dbReference type="SAM" id="MobiDB-lite"/>
    </source>
</evidence>
<dbReference type="EMBL" id="JAQQWP010000011">
    <property type="protein sequence ID" value="KAK8095975.1"/>
    <property type="molecule type" value="Genomic_DNA"/>
</dbReference>
<evidence type="ECO:0000313" key="4">
    <source>
        <dbReference type="Proteomes" id="UP001392437"/>
    </source>
</evidence>
<proteinExistence type="predicted"/>
<protein>
    <recommendedName>
        <fullName evidence="2">DUF6604 domain-containing protein</fullName>
    </recommendedName>
</protein>
<evidence type="ECO:0000259" key="2">
    <source>
        <dbReference type="Pfam" id="PF20253"/>
    </source>
</evidence>
<organism evidence="3 4">
    <name type="scientific">Apiospora kogelbergensis</name>
    <dbReference type="NCBI Taxonomy" id="1337665"/>
    <lineage>
        <taxon>Eukaryota</taxon>
        <taxon>Fungi</taxon>
        <taxon>Dikarya</taxon>
        <taxon>Ascomycota</taxon>
        <taxon>Pezizomycotina</taxon>
        <taxon>Sordariomycetes</taxon>
        <taxon>Xylariomycetidae</taxon>
        <taxon>Amphisphaeriales</taxon>
        <taxon>Apiosporaceae</taxon>
        <taxon>Apiospora</taxon>
    </lineage>
</organism>
<feature type="region of interest" description="Disordered" evidence="1">
    <location>
        <begin position="924"/>
        <end position="957"/>
    </location>
</feature>
<reference evidence="3 4" key="1">
    <citation type="submission" date="2023-01" db="EMBL/GenBank/DDBJ databases">
        <title>Analysis of 21 Apiospora genomes using comparative genomics revels a genus with tremendous synthesis potential of carbohydrate active enzymes and secondary metabolites.</title>
        <authorList>
            <person name="Sorensen T."/>
        </authorList>
    </citation>
    <scope>NUCLEOTIDE SEQUENCE [LARGE SCALE GENOMIC DNA]</scope>
    <source>
        <strain evidence="3 4">CBS 117206</strain>
    </source>
</reference>
<dbReference type="Proteomes" id="UP001392437">
    <property type="component" value="Unassembled WGS sequence"/>
</dbReference>